<dbReference type="InterPro" id="IPR037024">
    <property type="entry name" value="NiFe_Hase_small_N_sf"/>
</dbReference>
<accession>A0A7V3YF27</accession>
<evidence type="ECO:0000259" key="2">
    <source>
        <dbReference type="Pfam" id="PF01058"/>
    </source>
</evidence>
<comment type="caution">
    <text evidence="3">The sequence shown here is derived from an EMBL/GenBank/DDBJ whole genome shotgun (WGS) entry which is preliminary data.</text>
</comment>
<reference evidence="3" key="1">
    <citation type="journal article" date="2020" name="mSystems">
        <title>Genome- and Community-Level Interaction Insights into Carbon Utilization and Element Cycling Functions of Hydrothermarchaeota in Hydrothermal Sediment.</title>
        <authorList>
            <person name="Zhou Z."/>
            <person name="Liu Y."/>
            <person name="Xu W."/>
            <person name="Pan J."/>
            <person name="Luo Z.H."/>
            <person name="Li M."/>
        </authorList>
    </citation>
    <scope>NUCLEOTIDE SEQUENCE [LARGE SCALE GENOMIC DNA]</scope>
    <source>
        <strain evidence="3">SpSt-747</strain>
    </source>
</reference>
<proteinExistence type="predicted"/>
<evidence type="ECO:0000313" key="3">
    <source>
        <dbReference type="EMBL" id="HGI29904.1"/>
    </source>
</evidence>
<name>A0A7V3YF27_9BACT</name>
<dbReference type="GO" id="GO:0051536">
    <property type="term" value="F:iron-sulfur cluster binding"/>
    <property type="evidence" value="ECO:0007669"/>
    <property type="project" value="InterPro"/>
</dbReference>
<evidence type="ECO:0000256" key="1">
    <source>
        <dbReference type="ARBA" id="ARBA00023002"/>
    </source>
</evidence>
<dbReference type="GO" id="GO:0016491">
    <property type="term" value="F:oxidoreductase activity"/>
    <property type="evidence" value="ECO:0007669"/>
    <property type="project" value="UniProtKB-KW"/>
</dbReference>
<gene>
    <name evidence="3" type="ORF">ENV30_01110</name>
</gene>
<dbReference type="EMBL" id="DTFV01000022">
    <property type="protein sequence ID" value="HGI29904.1"/>
    <property type="molecule type" value="Genomic_DNA"/>
</dbReference>
<organism evidence="3">
    <name type="scientific">Candidatus Caldatribacterium californiense</name>
    <dbReference type="NCBI Taxonomy" id="1454726"/>
    <lineage>
        <taxon>Bacteria</taxon>
        <taxon>Pseudomonadati</taxon>
        <taxon>Atribacterota</taxon>
        <taxon>Atribacteria</taxon>
        <taxon>Atribacterales</taxon>
        <taxon>Candidatus Caldatribacteriaceae</taxon>
        <taxon>Candidatus Caldatribacterium</taxon>
    </lineage>
</organism>
<dbReference type="PANTHER" id="PTHR42845:SF1">
    <property type="entry name" value="HYDROGENASE SMALL SUBUNIT"/>
    <property type="match status" value="1"/>
</dbReference>
<sequence length="258" mass="29247">MKAPKVAFFDFTCCEGCQLQVANLGEELLELLKFLDLVEFRETMSERWDGIYDIAIIEGSITTPHDVERIKRIRQRSKTLIAYGSCATIGGVNGMKNAFDLEEILRYVYGEGARFFTTLPTRPVHEVVPVEYFVHGCPVYQPEFLEVLKCALLGIPYHVPDVAVCVECKFNENVCFYERGLTCLGPITRAGCNSWCINNGNICYGCRGMVSNPNERGFLEVLERYGVRVEFLVRRMDMYNACRILKGAGKGHGEEHTR</sequence>
<dbReference type="Pfam" id="PF01058">
    <property type="entry name" value="Oxidored_q6"/>
    <property type="match status" value="1"/>
</dbReference>
<dbReference type="InterPro" id="IPR006137">
    <property type="entry name" value="NADH_UbQ_OxRdtase-like_20kDa"/>
</dbReference>
<dbReference type="SUPFAM" id="SSF56770">
    <property type="entry name" value="HydA/Nqo6-like"/>
    <property type="match status" value="1"/>
</dbReference>
<dbReference type="AlphaFoldDB" id="A0A7V3YF27"/>
<feature type="domain" description="NADH:ubiquinone oxidoreductase-like 20kDa subunit" evidence="2">
    <location>
        <begin position="14"/>
        <end position="149"/>
    </location>
</feature>
<dbReference type="Gene3D" id="3.40.50.700">
    <property type="entry name" value="NADH:ubiquinone oxidoreductase-like, 20kDa subunit"/>
    <property type="match status" value="1"/>
</dbReference>
<dbReference type="PANTHER" id="PTHR42845">
    <property type="entry name" value="COENZYME F420-REDUCING HYDROGENASE, GAMMA SUBUNIT"/>
    <property type="match status" value="1"/>
</dbReference>
<dbReference type="InterPro" id="IPR051349">
    <property type="entry name" value="Hydrogenase_assoc-protein"/>
</dbReference>
<protein>
    <submittedName>
        <fullName evidence="3">Cytochrome B</fullName>
    </submittedName>
</protein>
<keyword evidence="1" id="KW-0560">Oxidoreductase</keyword>